<dbReference type="AlphaFoldDB" id="A0A117R852"/>
<evidence type="ECO:0000256" key="1">
    <source>
        <dbReference type="ARBA" id="ARBA00007905"/>
    </source>
</evidence>
<dbReference type="PRINTS" id="PR00069">
    <property type="entry name" value="ALDKETRDTASE"/>
</dbReference>
<keyword evidence="3" id="KW-0560">Oxidoreductase</keyword>
<accession>A0A117R852</accession>
<evidence type="ECO:0000256" key="5">
    <source>
        <dbReference type="PIRSR" id="PIRSR000097-2"/>
    </source>
</evidence>
<dbReference type="InterPro" id="IPR023210">
    <property type="entry name" value="NADP_OxRdtase_dom"/>
</dbReference>
<keyword evidence="9" id="KW-1185">Reference proteome</keyword>
<dbReference type="InterPro" id="IPR020471">
    <property type="entry name" value="AKR"/>
</dbReference>
<reference evidence="8 9" key="1">
    <citation type="submission" date="2015-10" db="EMBL/GenBank/DDBJ databases">
        <title>Draft genome sequence of Streptomyces griseoruber DSM 40281, type strain for the species Streptomyces griseoruber.</title>
        <authorList>
            <person name="Ruckert C."/>
            <person name="Winkler A."/>
            <person name="Kalinowski J."/>
            <person name="Kampfer P."/>
            <person name="Glaeser S."/>
        </authorList>
    </citation>
    <scope>NUCLEOTIDE SEQUENCE [LARGE SCALE GENOMIC DNA]</scope>
    <source>
        <strain evidence="8 9">DSM 40281</strain>
    </source>
</reference>
<organism evidence="8 9">
    <name type="scientific">Streptomyces griseoruber</name>
    <dbReference type="NCBI Taxonomy" id="1943"/>
    <lineage>
        <taxon>Bacteria</taxon>
        <taxon>Bacillati</taxon>
        <taxon>Actinomycetota</taxon>
        <taxon>Actinomycetes</taxon>
        <taxon>Kitasatosporales</taxon>
        <taxon>Streptomycetaceae</taxon>
        <taxon>Streptomyces</taxon>
    </lineage>
</organism>
<dbReference type="PROSITE" id="PS00063">
    <property type="entry name" value="ALDOKETO_REDUCTASE_3"/>
    <property type="match status" value="1"/>
</dbReference>
<dbReference type="InterPro" id="IPR018170">
    <property type="entry name" value="Aldo/ket_reductase_CS"/>
</dbReference>
<dbReference type="CDD" id="cd19132">
    <property type="entry name" value="AKR_AKR5D1_E1"/>
    <property type="match status" value="1"/>
</dbReference>
<feature type="domain" description="NADP-dependent oxidoreductase" evidence="7">
    <location>
        <begin position="18"/>
        <end position="257"/>
    </location>
</feature>
<dbReference type="FunFam" id="3.20.20.100:FF:000002">
    <property type="entry name" value="2,5-diketo-D-gluconic acid reductase A"/>
    <property type="match status" value="1"/>
</dbReference>
<evidence type="ECO:0000256" key="4">
    <source>
        <dbReference type="PIRSR" id="PIRSR000097-1"/>
    </source>
</evidence>
<keyword evidence="2" id="KW-0521">NADP</keyword>
<dbReference type="Pfam" id="PF00248">
    <property type="entry name" value="Aldo_ket_red"/>
    <property type="match status" value="1"/>
</dbReference>
<dbReference type="PIRSF" id="PIRSF000097">
    <property type="entry name" value="AKR"/>
    <property type="match status" value="1"/>
</dbReference>
<dbReference type="PANTHER" id="PTHR43827:SF3">
    <property type="entry name" value="NADP-DEPENDENT OXIDOREDUCTASE DOMAIN-CONTAINING PROTEIN"/>
    <property type="match status" value="1"/>
</dbReference>
<dbReference type="GO" id="GO:0016616">
    <property type="term" value="F:oxidoreductase activity, acting on the CH-OH group of donors, NAD or NADP as acceptor"/>
    <property type="evidence" value="ECO:0007669"/>
    <property type="project" value="UniProtKB-ARBA"/>
</dbReference>
<feature type="active site" description="Proton donor" evidence="4">
    <location>
        <position position="51"/>
    </location>
</feature>
<evidence type="ECO:0000313" key="8">
    <source>
        <dbReference type="EMBL" id="KUN76333.1"/>
    </source>
</evidence>
<dbReference type="RefSeq" id="WP_055632640.1">
    <property type="nucleotide sequence ID" value="NZ_JBIRRP010000019.1"/>
</dbReference>
<dbReference type="SUPFAM" id="SSF51430">
    <property type="entry name" value="NAD(P)-linked oxidoreductase"/>
    <property type="match status" value="1"/>
</dbReference>
<name>A0A117R852_9ACTN</name>
<dbReference type="InterPro" id="IPR036812">
    <property type="entry name" value="NAD(P)_OxRdtase_dom_sf"/>
</dbReference>
<dbReference type="PROSITE" id="PS00798">
    <property type="entry name" value="ALDOKETO_REDUCTASE_1"/>
    <property type="match status" value="1"/>
</dbReference>
<gene>
    <name evidence="8" type="ORF">AQJ64_37790</name>
</gene>
<dbReference type="STRING" id="1943.AQJ64_37790"/>
<evidence type="ECO:0000259" key="7">
    <source>
        <dbReference type="Pfam" id="PF00248"/>
    </source>
</evidence>
<feature type="binding site" evidence="5">
    <location>
        <position position="109"/>
    </location>
    <ligand>
        <name>substrate</name>
    </ligand>
</feature>
<dbReference type="Gene3D" id="3.20.20.100">
    <property type="entry name" value="NADP-dependent oxidoreductase domain"/>
    <property type="match status" value="1"/>
</dbReference>
<dbReference type="EMBL" id="LMWW01000066">
    <property type="protein sequence ID" value="KUN76333.1"/>
    <property type="molecule type" value="Genomic_DNA"/>
</dbReference>
<dbReference type="PROSITE" id="PS00062">
    <property type="entry name" value="ALDOKETO_REDUCTASE_2"/>
    <property type="match status" value="1"/>
</dbReference>
<evidence type="ECO:0000256" key="6">
    <source>
        <dbReference type="PIRSR" id="PIRSR000097-3"/>
    </source>
</evidence>
<feature type="site" description="Lowers pKa of active site Tyr" evidence="6">
    <location>
        <position position="76"/>
    </location>
</feature>
<comment type="similarity">
    <text evidence="1">Belongs to the aldo/keto reductase family.</text>
</comment>
<dbReference type="OrthoDB" id="9804790at2"/>
<evidence type="ECO:0000256" key="2">
    <source>
        <dbReference type="ARBA" id="ARBA00022857"/>
    </source>
</evidence>
<sequence>MIDIPVHTLNDGTKLPALGLGTWPMDDAQAEEAVAGALGLGYRLIDTATNYRNESGVGRGVARGGVPREELVVTTKLPGRHHGYEETLASFEESRRRLGLDHVDLYLIHWPLPRVGRYVDSWRAMIKLRAEGLVRSIGVSNFTPEHIERLEKETGVLPSVNQIELHPLFPQDELRAFHAAKGIVTESWSPLGRGSALLQDPAVVQVSEALGVTPAQVVLRWHVQLGAVPVPKSADPGRQGANLDVFGFDLGPAQMGVIADRAHERLGGDPETHEEF</sequence>
<dbReference type="PANTHER" id="PTHR43827">
    <property type="entry name" value="2,5-DIKETO-D-GLUCONIC ACID REDUCTASE"/>
    <property type="match status" value="1"/>
</dbReference>
<evidence type="ECO:0000313" key="9">
    <source>
        <dbReference type="Proteomes" id="UP000052982"/>
    </source>
</evidence>
<evidence type="ECO:0000256" key="3">
    <source>
        <dbReference type="ARBA" id="ARBA00023002"/>
    </source>
</evidence>
<comment type="caution">
    <text evidence="8">The sequence shown here is derived from an EMBL/GenBank/DDBJ whole genome shotgun (WGS) entry which is preliminary data.</text>
</comment>
<proteinExistence type="inferred from homology"/>
<dbReference type="Proteomes" id="UP000052982">
    <property type="component" value="Unassembled WGS sequence"/>
</dbReference>
<protein>
    <submittedName>
        <fullName evidence="8">Aldo/keto reductase</fullName>
    </submittedName>
</protein>